<protein>
    <submittedName>
        <fullName evidence="10">Unnamed protein product</fullName>
    </submittedName>
</protein>
<organism evidence="10 11">
    <name type="scientific">Phytophthora lilii</name>
    <dbReference type="NCBI Taxonomy" id="2077276"/>
    <lineage>
        <taxon>Eukaryota</taxon>
        <taxon>Sar</taxon>
        <taxon>Stramenopiles</taxon>
        <taxon>Oomycota</taxon>
        <taxon>Peronosporomycetes</taxon>
        <taxon>Peronosporales</taxon>
        <taxon>Peronosporaceae</taxon>
        <taxon>Phytophthora</taxon>
    </lineage>
</organism>
<dbReference type="AlphaFoldDB" id="A0A9W6UCK3"/>
<evidence type="ECO:0000256" key="4">
    <source>
        <dbReference type="ARBA" id="ARBA00022737"/>
    </source>
</evidence>
<accession>A0A9W6UCK3</accession>
<gene>
    <name evidence="10" type="ORF">Plil01_001306600</name>
</gene>
<feature type="transmembrane region" description="Helical" evidence="8">
    <location>
        <begin position="94"/>
        <end position="111"/>
    </location>
</feature>
<feature type="transmembrane region" description="Helical" evidence="8">
    <location>
        <begin position="123"/>
        <end position="140"/>
    </location>
</feature>
<dbReference type="InterPro" id="IPR016817">
    <property type="entry name" value="MannP-dilichol_defect-1"/>
</dbReference>
<evidence type="ECO:0000256" key="7">
    <source>
        <dbReference type="ARBA" id="ARBA00038475"/>
    </source>
</evidence>
<evidence type="ECO:0000256" key="1">
    <source>
        <dbReference type="ARBA" id="ARBA00004141"/>
    </source>
</evidence>
<dbReference type="EMBL" id="BSXW01000850">
    <property type="protein sequence ID" value="GMF30599.1"/>
    <property type="molecule type" value="Genomic_DNA"/>
</dbReference>
<evidence type="ECO:0000256" key="5">
    <source>
        <dbReference type="ARBA" id="ARBA00022989"/>
    </source>
</evidence>
<keyword evidence="5 8" id="KW-1133">Transmembrane helix</keyword>
<keyword evidence="4" id="KW-0677">Repeat</keyword>
<evidence type="ECO:0000256" key="3">
    <source>
        <dbReference type="ARBA" id="ARBA00022692"/>
    </source>
</evidence>
<feature type="signal peptide" evidence="9">
    <location>
        <begin position="1"/>
        <end position="21"/>
    </location>
</feature>
<evidence type="ECO:0000256" key="8">
    <source>
        <dbReference type="SAM" id="Phobius"/>
    </source>
</evidence>
<feature type="chain" id="PRO_5040828800" evidence="9">
    <location>
        <begin position="22"/>
        <end position="203"/>
    </location>
</feature>
<keyword evidence="2" id="KW-0813">Transport</keyword>
<dbReference type="OrthoDB" id="271506at2759"/>
<comment type="subcellular location">
    <subcellularLocation>
        <location evidence="1">Membrane</location>
        <topology evidence="1">Multi-pass membrane protein</topology>
    </subcellularLocation>
</comment>
<keyword evidence="6 8" id="KW-0472">Membrane</keyword>
<evidence type="ECO:0000256" key="9">
    <source>
        <dbReference type="SAM" id="SignalP"/>
    </source>
</evidence>
<feature type="transmembrane region" description="Helical" evidence="8">
    <location>
        <begin position="147"/>
        <end position="166"/>
    </location>
</feature>
<dbReference type="GO" id="GO:0016020">
    <property type="term" value="C:membrane"/>
    <property type="evidence" value="ECO:0007669"/>
    <property type="project" value="UniProtKB-SubCell"/>
</dbReference>
<dbReference type="Pfam" id="PF04193">
    <property type="entry name" value="PQ-loop"/>
    <property type="match status" value="1"/>
</dbReference>
<proteinExistence type="inferred from homology"/>
<evidence type="ECO:0000256" key="2">
    <source>
        <dbReference type="ARBA" id="ARBA00022448"/>
    </source>
</evidence>
<name>A0A9W6UCK3_9STRA</name>
<dbReference type="Proteomes" id="UP001165083">
    <property type="component" value="Unassembled WGS sequence"/>
</dbReference>
<dbReference type="Gene3D" id="1.20.1280.290">
    <property type="match status" value="1"/>
</dbReference>
<evidence type="ECO:0000313" key="11">
    <source>
        <dbReference type="Proteomes" id="UP001165083"/>
    </source>
</evidence>
<keyword evidence="3 8" id="KW-0812">Transmembrane</keyword>
<comment type="similarity">
    <text evidence="7">Belongs to the MPDU1 (TC 2.A.43.3) family.</text>
</comment>
<keyword evidence="9" id="KW-0732">Signal</keyword>
<feature type="transmembrane region" description="Helical" evidence="8">
    <location>
        <begin position="54"/>
        <end position="73"/>
    </location>
</feature>
<dbReference type="InterPro" id="IPR006603">
    <property type="entry name" value="PQ-loop_rpt"/>
</dbReference>
<evidence type="ECO:0000256" key="6">
    <source>
        <dbReference type="ARBA" id="ARBA00023136"/>
    </source>
</evidence>
<comment type="caution">
    <text evidence="10">The sequence shown here is derived from an EMBL/GenBank/DDBJ whole genome shotgun (WGS) entry which is preliminary data.</text>
</comment>
<sequence length="203" mass="21524">MSKVCATLALAAAVLAGAAMADKKADDELVLGLFTPKCFEAFATHHDFANVECIMAVVSKALSYAIITGSLILKLPQILKILGARDVTGLTPSAFYMEVVLYLSSTIYNVLRGYPLSTWGENLVILAQNVILVLLLWAFYTPKIPVTTRFGLVLVFAAMAAGFLSIPDEYQWLLASAGIPVSIIARIPQVGAGVAVDAGCALS</sequence>
<evidence type="ECO:0000313" key="10">
    <source>
        <dbReference type="EMBL" id="GMF30599.1"/>
    </source>
</evidence>
<dbReference type="PANTHER" id="PTHR12226">
    <property type="entry name" value="MANNOSE-P-DOLICHOL UTILIZATION DEFECT 1 LEC35 -RELATED"/>
    <property type="match status" value="1"/>
</dbReference>
<keyword evidence="11" id="KW-1185">Reference proteome</keyword>
<dbReference type="PANTHER" id="PTHR12226:SF2">
    <property type="entry name" value="MANNOSE-P-DOLICHOL UTILIZATION DEFECT 1 PROTEIN"/>
    <property type="match status" value="1"/>
</dbReference>
<reference evidence="10" key="1">
    <citation type="submission" date="2023-04" db="EMBL/GenBank/DDBJ databases">
        <title>Phytophthora lilii NBRC 32176.</title>
        <authorList>
            <person name="Ichikawa N."/>
            <person name="Sato H."/>
            <person name="Tonouchi N."/>
        </authorList>
    </citation>
    <scope>NUCLEOTIDE SEQUENCE</scope>
    <source>
        <strain evidence="10">NBRC 32176</strain>
    </source>
</reference>